<keyword evidence="4" id="KW-1185">Reference proteome</keyword>
<dbReference type="Pfam" id="PF02625">
    <property type="entry name" value="XdhC_CoxI"/>
    <property type="match status" value="1"/>
</dbReference>
<evidence type="ECO:0000313" key="3">
    <source>
        <dbReference type="EMBL" id="MDI5894925.1"/>
    </source>
</evidence>
<protein>
    <submittedName>
        <fullName evidence="3">XdhC family protein</fullName>
    </submittedName>
</protein>
<dbReference type="InterPro" id="IPR003777">
    <property type="entry name" value="XdhC_CoxI"/>
</dbReference>
<dbReference type="InterPro" id="IPR027051">
    <property type="entry name" value="XdhC_Rossmann_dom"/>
</dbReference>
<organism evidence="3 4">
    <name type="scientific">Flavobacterium algoritolerans</name>
    <dbReference type="NCBI Taxonomy" id="3041254"/>
    <lineage>
        <taxon>Bacteria</taxon>
        <taxon>Pseudomonadati</taxon>
        <taxon>Bacteroidota</taxon>
        <taxon>Flavobacteriia</taxon>
        <taxon>Flavobacteriales</taxon>
        <taxon>Flavobacteriaceae</taxon>
        <taxon>Flavobacterium</taxon>
    </lineage>
</organism>
<accession>A0ABT6V9M1</accession>
<dbReference type="PANTHER" id="PTHR30388:SF6">
    <property type="entry name" value="XANTHINE DEHYDROGENASE SUBUNIT A-RELATED"/>
    <property type="match status" value="1"/>
</dbReference>
<name>A0ABT6V9M1_9FLAO</name>
<dbReference type="Proteomes" id="UP001243403">
    <property type="component" value="Unassembled WGS sequence"/>
</dbReference>
<comment type="caution">
    <text evidence="3">The sequence shown here is derived from an EMBL/GenBank/DDBJ whole genome shotgun (WGS) entry which is preliminary data.</text>
</comment>
<reference evidence="3 4" key="1">
    <citation type="submission" date="2023-04" db="EMBL/GenBank/DDBJ databases">
        <title>Two novel species of Flavobacterium.</title>
        <authorList>
            <person name="Liu Q."/>
            <person name="Xin Y.-H."/>
        </authorList>
    </citation>
    <scope>NUCLEOTIDE SEQUENCE [LARGE SCALE GENOMIC DNA]</scope>
    <source>
        <strain evidence="3 4">LB1P51</strain>
    </source>
</reference>
<dbReference type="InterPro" id="IPR052698">
    <property type="entry name" value="MoCofactor_Util/Proc"/>
</dbReference>
<feature type="domain" description="XdhC- CoxI" evidence="1">
    <location>
        <begin position="17"/>
        <end position="81"/>
    </location>
</feature>
<evidence type="ECO:0000259" key="1">
    <source>
        <dbReference type="Pfam" id="PF02625"/>
    </source>
</evidence>
<evidence type="ECO:0000259" key="2">
    <source>
        <dbReference type="Pfam" id="PF13478"/>
    </source>
</evidence>
<gene>
    <name evidence="3" type="ORF">QLS65_08485</name>
</gene>
<evidence type="ECO:0000313" key="4">
    <source>
        <dbReference type="Proteomes" id="UP001243403"/>
    </source>
</evidence>
<proteinExistence type="predicted"/>
<dbReference type="PANTHER" id="PTHR30388">
    <property type="entry name" value="ALDEHYDE OXIDOREDUCTASE MOLYBDENUM COFACTOR ASSEMBLY PROTEIN"/>
    <property type="match status" value="1"/>
</dbReference>
<dbReference type="EMBL" id="JASCRZ010000003">
    <property type="protein sequence ID" value="MDI5894925.1"/>
    <property type="molecule type" value="Genomic_DNA"/>
</dbReference>
<sequence length="391" mass="43325">MKELQEIIKKYDVASQKNIKSALVTVVHLDGSSYRRPGARMLVNDDGRITGAISGGCLEGDALKKALFAISEQKNTLFTYDTSKEDDSEMGIHLGCEGLIQVLFESIDSKKEENPIQLLSKALAVRQKAVLVTLFDLNNNQNVQHGTCLLLEENGTLSGKIPLQQFEDVVLKDITDVMQNGESVFKQYRSGDVSVTAFFEFLHPPVSLVVLGAGNDAIPLMKFADVLGWDFRIVDRRDTHANKERYPTASQILVANPDVALEHLAYDNRTFFVLVTHSYKCDYYMLKSLCAAAVPYIGILGPKKKLHRMLEEIQHNEGIHLNTDKVATIYGPTGLDIGAETPEEIALSIIAEIQAVLTGKMGGMLKTKNEVIHSRDSLDIQIEDIKIYNAS</sequence>
<dbReference type="Pfam" id="PF13478">
    <property type="entry name" value="XdhC_C"/>
    <property type="match status" value="1"/>
</dbReference>
<dbReference type="Gene3D" id="3.40.50.720">
    <property type="entry name" value="NAD(P)-binding Rossmann-like Domain"/>
    <property type="match status" value="1"/>
</dbReference>
<dbReference type="RefSeq" id="WP_282716754.1">
    <property type="nucleotide sequence ID" value="NZ_JASCRZ010000003.1"/>
</dbReference>
<feature type="domain" description="XdhC Rossmann" evidence="2">
    <location>
        <begin position="208"/>
        <end position="353"/>
    </location>
</feature>